<evidence type="ECO:0000256" key="2">
    <source>
        <dbReference type="SAM" id="Phobius"/>
    </source>
</evidence>
<reference evidence="4 5" key="1">
    <citation type="journal article" date="2015" name="Genome Announc.">
        <title>Draft Genome Sequence and Gene Annotation of the Entomopathogenic Fungus Verticillium hemipterigenum.</title>
        <authorList>
            <person name="Horn F."/>
            <person name="Habel A."/>
            <person name="Scharf D.H."/>
            <person name="Dworschak J."/>
            <person name="Brakhage A.A."/>
            <person name="Guthke R."/>
            <person name="Hertweck C."/>
            <person name="Linde J."/>
        </authorList>
    </citation>
    <scope>NUCLEOTIDE SEQUENCE [LARGE SCALE GENOMIC DNA]</scope>
</reference>
<feature type="region of interest" description="Disordered" evidence="1">
    <location>
        <begin position="104"/>
        <end position="167"/>
    </location>
</feature>
<evidence type="ECO:0000259" key="3">
    <source>
        <dbReference type="PROSITE" id="PS51140"/>
    </source>
</evidence>
<dbReference type="InterPro" id="IPR003892">
    <property type="entry name" value="CUE"/>
</dbReference>
<keyword evidence="2" id="KW-1133">Transmembrane helix</keyword>
<feature type="domain" description="CUE" evidence="3">
    <location>
        <begin position="50"/>
        <end position="93"/>
    </location>
</feature>
<protein>
    <recommendedName>
        <fullName evidence="3">CUE domain-containing protein</fullName>
    </recommendedName>
</protein>
<dbReference type="Gene3D" id="1.10.8.10">
    <property type="entry name" value="DNA helicase RuvA subunit, C-terminal domain"/>
    <property type="match status" value="1"/>
</dbReference>
<evidence type="ECO:0000313" key="4">
    <source>
        <dbReference type="EMBL" id="CEJ84660.1"/>
    </source>
</evidence>
<feature type="transmembrane region" description="Helical" evidence="2">
    <location>
        <begin position="6"/>
        <end position="26"/>
    </location>
</feature>
<dbReference type="PROSITE" id="PS51140">
    <property type="entry name" value="CUE"/>
    <property type="match status" value="1"/>
</dbReference>
<keyword evidence="2" id="KW-0472">Membrane</keyword>
<dbReference type="AlphaFoldDB" id="A0A0A1TDQ2"/>
<feature type="compositionally biased region" description="Basic and acidic residues" evidence="1">
    <location>
        <begin position="153"/>
        <end position="167"/>
    </location>
</feature>
<dbReference type="EMBL" id="CDHN01000002">
    <property type="protein sequence ID" value="CEJ84660.1"/>
    <property type="molecule type" value="Genomic_DNA"/>
</dbReference>
<gene>
    <name evidence="4" type="ORF">VHEMI03542</name>
</gene>
<feature type="compositionally biased region" description="Polar residues" evidence="1">
    <location>
        <begin position="104"/>
        <end position="114"/>
    </location>
</feature>
<evidence type="ECO:0000256" key="1">
    <source>
        <dbReference type="SAM" id="MobiDB-lite"/>
    </source>
</evidence>
<organism evidence="4 5">
    <name type="scientific">[Torrubiella] hemipterigena</name>
    <dbReference type="NCBI Taxonomy" id="1531966"/>
    <lineage>
        <taxon>Eukaryota</taxon>
        <taxon>Fungi</taxon>
        <taxon>Dikarya</taxon>
        <taxon>Ascomycota</taxon>
        <taxon>Pezizomycotina</taxon>
        <taxon>Sordariomycetes</taxon>
        <taxon>Hypocreomycetidae</taxon>
        <taxon>Hypocreales</taxon>
        <taxon>Clavicipitaceae</taxon>
        <taxon>Clavicipitaceae incertae sedis</taxon>
        <taxon>'Torrubiella' clade</taxon>
    </lineage>
</organism>
<evidence type="ECO:0000313" key="5">
    <source>
        <dbReference type="Proteomes" id="UP000039046"/>
    </source>
</evidence>
<dbReference type="Proteomes" id="UP000039046">
    <property type="component" value="Unassembled WGS sequence"/>
</dbReference>
<dbReference type="STRING" id="1531966.A0A0A1TDQ2"/>
<proteinExistence type="predicted"/>
<name>A0A0A1TDQ2_9HYPO</name>
<dbReference type="HOGENOM" id="CLU_083690_1_0_1"/>
<keyword evidence="5" id="KW-1185">Reference proteome</keyword>
<dbReference type="GO" id="GO:0043130">
    <property type="term" value="F:ubiquitin binding"/>
    <property type="evidence" value="ECO:0007669"/>
    <property type="project" value="InterPro"/>
</dbReference>
<dbReference type="OrthoDB" id="3824970at2759"/>
<accession>A0A0A1TDQ2</accession>
<sequence>MADDQVPVTYFLAIIVLAIFAFRYFLSSPAATTEQQIAAARRGQAANTRARELAALQIQQMLPQADTRTIMWNLQRQGGDSTRVIDLILAGRLEAPPITFQPVLQSTQQSTPAASRQPGKPSQPDLITRYNLKDKLESETDAAAPKGKAWSSSREEREASLQRRRDEMVLAARKKMEAKLAAQKAAKQA</sequence>
<keyword evidence="2" id="KW-0812">Transmembrane</keyword>